<evidence type="ECO:0000313" key="1">
    <source>
        <dbReference type="EMBL" id="NYS80505.1"/>
    </source>
</evidence>
<reference evidence="1 2" key="1">
    <citation type="journal article" date="2003" name="Extremophiles">
        <title>Halomonas glaciei sp. nov. isolated from fast ice of Adelie Land, Antarctica.</title>
        <authorList>
            <person name="Reddy G.S."/>
            <person name="Raghavan P.U."/>
            <person name="Sarita N.B."/>
            <person name="Prakash J.S."/>
            <person name="Nagesh N."/>
            <person name="Delille D."/>
            <person name="Shivaji S."/>
        </authorList>
    </citation>
    <scope>NUCLEOTIDE SEQUENCE [LARGE SCALE GENOMIC DNA]</scope>
    <source>
        <strain evidence="1 2">DD39</strain>
    </source>
</reference>
<dbReference type="Proteomes" id="UP000526892">
    <property type="component" value="Unassembled WGS sequence"/>
</dbReference>
<protein>
    <submittedName>
        <fullName evidence="1">Uncharacterized protein</fullName>
    </submittedName>
</protein>
<dbReference type="AlphaFoldDB" id="A0A7Z0S0Q2"/>
<proteinExistence type="predicted"/>
<sequence length="86" mass="9971">MSRPRALQAAEAPLWLAVLLDYSFSDKNAQKAARLDLLGIAHDATAYPNDIPNWRLAELLLRWAEQYVPGEDWKRLQARVRKRRSQ</sequence>
<organism evidence="1 2">
    <name type="scientific">Vreelandella glaciei</name>
    <dbReference type="NCBI Taxonomy" id="186761"/>
    <lineage>
        <taxon>Bacteria</taxon>
        <taxon>Pseudomonadati</taxon>
        <taxon>Pseudomonadota</taxon>
        <taxon>Gammaproteobacteria</taxon>
        <taxon>Oceanospirillales</taxon>
        <taxon>Halomonadaceae</taxon>
        <taxon>Vreelandella</taxon>
    </lineage>
</organism>
<name>A0A7Z0S0Q2_9GAMM</name>
<accession>A0A7Z0S0Q2</accession>
<comment type="caution">
    <text evidence="1">The sequence shown here is derived from an EMBL/GenBank/DDBJ whole genome shotgun (WGS) entry which is preliminary data.</text>
</comment>
<dbReference type="RefSeq" id="WP_179917423.1">
    <property type="nucleotide sequence ID" value="NZ_JACCDE010000062.1"/>
</dbReference>
<gene>
    <name evidence="1" type="ORF">HZS80_22880</name>
</gene>
<evidence type="ECO:0000313" key="2">
    <source>
        <dbReference type="Proteomes" id="UP000526892"/>
    </source>
</evidence>
<dbReference type="EMBL" id="JACCDE010000062">
    <property type="protein sequence ID" value="NYS80505.1"/>
    <property type="molecule type" value="Genomic_DNA"/>
</dbReference>
<keyword evidence="2" id="KW-1185">Reference proteome</keyword>